<dbReference type="EMBL" id="JACHFB010000004">
    <property type="protein sequence ID" value="MBB6213549.1"/>
    <property type="molecule type" value="Genomic_DNA"/>
</dbReference>
<protein>
    <submittedName>
        <fullName evidence="1">Uncharacterized protein</fullName>
    </submittedName>
</protein>
<name>A0A7W9ZL41_9SPIR</name>
<accession>A0A7W9ZL41</accession>
<sequence>MPDEVIKTQLLNSIEALGKDFSDAFIYSPFGDSLGVKAIAVDLKKSEVRNYFETIIKEFRKIQEGFKKISFNFSEYYGAGYLVINAAKNIY</sequence>
<dbReference type="RefSeq" id="WP_184125422.1">
    <property type="nucleotide sequence ID" value="NZ_CP179434.1"/>
</dbReference>
<dbReference type="Proteomes" id="UP000536100">
    <property type="component" value="Unassembled WGS sequence"/>
</dbReference>
<dbReference type="SUPFAM" id="SSF74748">
    <property type="entry name" value="Variable surface antigen VlsE"/>
    <property type="match status" value="1"/>
</dbReference>
<gene>
    <name evidence="1" type="ORF">HNP67_001011</name>
    <name evidence="2" type="ORF">HNP67_001044</name>
</gene>
<proteinExistence type="predicted"/>
<reference evidence="1 3" key="1">
    <citation type="submission" date="2020-08" db="EMBL/GenBank/DDBJ databases">
        <title>Genomic Encyclopedia of Type Strains, Phase IV (KMG-IV): sequencing the most valuable type-strain genomes for metagenomic binning, comparative biology and taxonomic classification.</title>
        <authorList>
            <person name="Goeker M."/>
        </authorList>
    </citation>
    <scope>NUCLEOTIDE SEQUENCE [LARGE SCALE GENOMIC DNA]</scope>
    <source>
        <strain evidence="1 3">DSM 17989</strain>
    </source>
</reference>
<evidence type="ECO:0000313" key="1">
    <source>
        <dbReference type="EMBL" id="MBB6213516.1"/>
    </source>
</evidence>
<organism evidence="1 3">
    <name type="scientific">Borreliella californiensis</name>
    <dbReference type="NCBI Taxonomy" id="373543"/>
    <lineage>
        <taxon>Bacteria</taxon>
        <taxon>Pseudomonadati</taxon>
        <taxon>Spirochaetota</taxon>
        <taxon>Spirochaetia</taxon>
        <taxon>Spirochaetales</taxon>
        <taxon>Borreliaceae</taxon>
        <taxon>Borreliella</taxon>
    </lineage>
</organism>
<evidence type="ECO:0000313" key="3">
    <source>
        <dbReference type="Proteomes" id="UP000536100"/>
    </source>
</evidence>
<dbReference type="AlphaFoldDB" id="A0A7W9ZL41"/>
<dbReference type="EMBL" id="JACHFB010000004">
    <property type="protein sequence ID" value="MBB6213516.1"/>
    <property type="molecule type" value="Genomic_DNA"/>
</dbReference>
<evidence type="ECO:0000313" key="2">
    <source>
        <dbReference type="EMBL" id="MBB6213549.1"/>
    </source>
</evidence>
<comment type="caution">
    <text evidence="1">The sequence shown here is derived from an EMBL/GenBank/DDBJ whole genome shotgun (WGS) entry which is preliminary data.</text>
</comment>